<evidence type="ECO:0000256" key="13">
    <source>
        <dbReference type="SAM" id="Phobius"/>
    </source>
</evidence>
<comment type="subcellular location">
    <subcellularLocation>
        <location evidence="2">Cell membrane</location>
    </subcellularLocation>
    <subcellularLocation>
        <location evidence="1">Membrane</location>
        <topology evidence="1">Single-pass membrane protein</topology>
    </subcellularLocation>
</comment>
<dbReference type="SMART" id="SM00365">
    <property type="entry name" value="LRR_SD22"/>
    <property type="match status" value="6"/>
</dbReference>
<dbReference type="Pfam" id="PF13855">
    <property type="entry name" value="LRR_8"/>
    <property type="match status" value="3"/>
</dbReference>
<proteinExistence type="inferred from homology"/>
<evidence type="ECO:0000256" key="8">
    <source>
        <dbReference type="ARBA" id="ARBA00022737"/>
    </source>
</evidence>
<evidence type="ECO:0000313" key="16">
    <source>
        <dbReference type="Proteomes" id="UP000593562"/>
    </source>
</evidence>
<dbReference type="OrthoDB" id="1740823at2759"/>
<dbReference type="Pfam" id="PF00560">
    <property type="entry name" value="LRR_1"/>
    <property type="match status" value="4"/>
</dbReference>
<dbReference type="InterPro" id="IPR053211">
    <property type="entry name" value="DNA_repair-toleration"/>
</dbReference>
<dbReference type="FunFam" id="3.80.10.10:FF:000041">
    <property type="entry name" value="LRR receptor-like serine/threonine-protein kinase ERECTA"/>
    <property type="match status" value="2"/>
</dbReference>
<dbReference type="Proteomes" id="UP000593562">
    <property type="component" value="Unassembled WGS sequence"/>
</dbReference>
<sequence>MSECFGGLISKPYAMPELIMVPVFLLLFGFYTLSHACNQLDHDSLFSLSLNVSASPALNWSSSTDCCLWEGVHCDRNNRVSTLRLPSRGIRGAIPITFADLEHLTHLNLSHNHLSGPLPQGFFSSLHQLETLDLSYNNLSGVLQPFLRSSHIKSIDVSSNYFEGVIPSSFFQIAENLIRFNASNNTFSGPIPTSMCNNSSRSIRILDFSYNDISGQIPPTLGKCSKLQVLRVGFNSLSGPIPNDIYSAVELMQLSLPVNYISGSIGEAIINLVNLRTLELYSNQLSGLIPKDVGKLSKLEHFLLHINNFSGSLPASLMNCTNLIVLNLRVNQLGGDLTTFDFSTLTNLQTIDLGNNKFSGNLPVSLFTCKSLITVRLAGNKLGGQIPPETHALQSLSFISLSNNSLTNISSAIKILMLCRKLSVVILTKNFENEAFPDDDSIGFTNGFQNLQILALGGCQLTGRLPAWLAKLKKLQVLDLSVNQITGAIPSWLKSLPSLFYIDFSGNFMWGGFPKELAELQALTAVGGEEDSIDRSYLELPVFVMVTTKSNQQYNQLSHFPPAIYLRSNSLSGDIPIEISQLKRLHVLDLSNNNFSGIIPEEMSKLTNMEKLDLSGNLLSGEIPTSLISLTFLSSFNVASNDLQGSIPSGGQFDTFPSSSFEGNPGLCGPVVNRPCTYQPENEHPIVPEKCSKNTLVLGLIAGLVFGFIVGSAGGLLFPIHRLKFLSRCKIQMPRISRRSDLSSFG</sequence>
<dbReference type="InParanoid" id="A0A7J7CH15"/>
<dbReference type="EMBL" id="JAAARO010000017">
    <property type="protein sequence ID" value="KAF5733319.1"/>
    <property type="molecule type" value="Genomic_DNA"/>
</dbReference>
<dbReference type="PRINTS" id="PR00019">
    <property type="entry name" value="LEURICHRPT"/>
</dbReference>
<dbReference type="PANTHER" id="PTHR48060">
    <property type="entry name" value="DNA DAMAGE-REPAIR/TOLERATION PROTEIN DRT100"/>
    <property type="match status" value="1"/>
</dbReference>
<evidence type="ECO:0000259" key="14">
    <source>
        <dbReference type="Pfam" id="PF08263"/>
    </source>
</evidence>
<dbReference type="GO" id="GO:0016301">
    <property type="term" value="F:kinase activity"/>
    <property type="evidence" value="ECO:0007669"/>
    <property type="project" value="UniProtKB-KW"/>
</dbReference>
<dbReference type="SUPFAM" id="SSF52047">
    <property type="entry name" value="RNI-like"/>
    <property type="match status" value="1"/>
</dbReference>
<keyword evidence="6 13" id="KW-0812">Transmembrane</keyword>
<evidence type="ECO:0000256" key="2">
    <source>
        <dbReference type="ARBA" id="ARBA00004236"/>
    </source>
</evidence>
<keyword evidence="15" id="KW-0808">Transferase</keyword>
<keyword evidence="10 13" id="KW-0472">Membrane</keyword>
<keyword evidence="15" id="KW-0418">Kinase</keyword>
<evidence type="ECO:0000256" key="4">
    <source>
        <dbReference type="ARBA" id="ARBA00022475"/>
    </source>
</evidence>
<dbReference type="PANTHER" id="PTHR48060:SF21">
    <property type="entry name" value="L DOMAIN-LIKE PROTEIN"/>
    <property type="match status" value="1"/>
</dbReference>
<protein>
    <submittedName>
        <fullName evidence="15">Putative Leucine-rich repeat receptor protein kinase EXS</fullName>
    </submittedName>
</protein>
<dbReference type="SUPFAM" id="SSF52058">
    <property type="entry name" value="L domain-like"/>
    <property type="match status" value="1"/>
</dbReference>
<keyword evidence="5" id="KW-0433">Leucine-rich repeat</keyword>
<dbReference type="FunFam" id="3.80.10.10:FF:000129">
    <property type="entry name" value="Leucine-rich repeat receptor-like kinase"/>
    <property type="match status" value="1"/>
</dbReference>
<evidence type="ECO:0000256" key="3">
    <source>
        <dbReference type="ARBA" id="ARBA00009592"/>
    </source>
</evidence>
<dbReference type="InterPro" id="IPR003591">
    <property type="entry name" value="Leu-rich_rpt_typical-subtyp"/>
</dbReference>
<keyword evidence="4" id="KW-1003">Cell membrane</keyword>
<name>A0A7J7CH15_TRIWF</name>
<dbReference type="GO" id="GO:0005886">
    <property type="term" value="C:plasma membrane"/>
    <property type="evidence" value="ECO:0007669"/>
    <property type="project" value="UniProtKB-SubCell"/>
</dbReference>
<organism evidence="15 16">
    <name type="scientific">Tripterygium wilfordii</name>
    <name type="common">Thunder God vine</name>
    <dbReference type="NCBI Taxonomy" id="458696"/>
    <lineage>
        <taxon>Eukaryota</taxon>
        <taxon>Viridiplantae</taxon>
        <taxon>Streptophyta</taxon>
        <taxon>Embryophyta</taxon>
        <taxon>Tracheophyta</taxon>
        <taxon>Spermatophyta</taxon>
        <taxon>Magnoliopsida</taxon>
        <taxon>eudicotyledons</taxon>
        <taxon>Gunneridae</taxon>
        <taxon>Pentapetalae</taxon>
        <taxon>rosids</taxon>
        <taxon>fabids</taxon>
        <taxon>Celastrales</taxon>
        <taxon>Celastraceae</taxon>
        <taxon>Tripterygium</taxon>
    </lineage>
</organism>
<dbReference type="SMART" id="SM00369">
    <property type="entry name" value="LRR_TYP"/>
    <property type="match status" value="8"/>
</dbReference>
<keyword evidence="11 15" id="KW-0675">Receptor</keyword>
<evidence type="ECO:0000256" key="5">
    <source>
        <dbReference type="ARBA" id="ARBA00022614"/>
    </source>
</evidence>
<keyword evidence="16" id="KW-1185">Reference proteome</keyword>
<accession>A0A7J7CH15</accession>
<dbReference type="Gene3D" id="3.80.10.10">
    <property type="entry name" value="Ribonuclease Inhibitor"/>
    <property type="match status" value="4"/>
</dbReference>
<comment type="similarity">
    <text evidence="3">Belongs to the RLP family.</text>
</comment>
<feature type="transmembrane region" description="Helical" evidence="13">
    <location>
        <begin position="696"/>
        <end position="718"/>
    </location>
</feature>
<dbReference type="InterPro" id="IPR032675">
    <property type="entry name" value="LRR_dom_sf"/>
</dbReference>
<dbReference type="AlphaFoldDB" id="A0A7J7CH15"/>
<dbReference type="InterPro" id="IPR001611">
    <property type="entry name" value="Leu-rich_rpt"/>
</dbReference>
<evidence type="ECO:0000256" key="7">
    <source>
        <dbReference type="ARBA" id="ARBA00022729"/>
    </source>
</evidence>
<feature type="domain" description="Leucine-rich repeat-containing N-terminal plant-type" evidence="14">
    <location>
        <begin position="41"/>
        <end position="75"/>
    </location>
</feature>
<dbReference type="Pfam" id="PF08263">
    <property type="entry name" value="LRRNT_2"/>
    <property type="match status" value="1"/>
</dbReference>
<keyword evidence="12" id="KW-0325">Glycoprotein</keyword>
<reference evidence="15 16" key="1">
    <citation type="journal article" date="2020" name="Nat. Commun.">
        <title>Genome of Tripterygium wilfordii and identification of cytochrome P450 involved in triptolide biosynthesis.</title>
        <authorList>
            <person name="Tu L."/>
            <person name="Su P."/>
            <person name="Zhang Z."/>
            <person name="Gao L."/>
            <person name="Wang J."/>
            <person name="Hu T."/>
            <person name="Zhou J."/>
            <person name="Zhang Y."/>
            <person name="Zhao Y."/>
            <person name="Liu Y."/>
            <person name="Song Y."/>
            <person name="Tong Y."/>
            <person name="Lu Y."/>
            <person name="Yang J."/>
            <person name="Xu C."/>
            <person name="Jia M."/>
            <person name="Peters R.J."/>
            <person name="Huang L."/>
            <person name="Gao W."/>
        </authorList>
    </citation>
    <scope>NUCLEOTIDE SEQUENCE [LARGE SCALE GENOMIC DNA]</scope>
    <source>
        <strain evidence="16">cv. XIE 37</strain>
        <tissue evidence="15">Leaf</tissue>
    </source>
</reference>
<dbReference type="FunFam" id="3.80.10.10:FF:000213">
    <property type="entry name" value="Tyrosine-sulfated glycopeptide receptor 1"/>
    <property type="match status" value="1"/>
</dbReference>
<evidence type="ECO:0000313" key="15">
    <source>
        <dbReference type="EMBL" id="KAF5733319.1"/>
    </source>
</evidence>
<keyword evidence="8" id="KW-0677">Repeat</keyword>
<evidence type="ECO:0000256" key="1">
    <source>
        <dbReference type="ARBA" id="ARBA00004167"/>
    </source>
</evidence>
<evidence type="ECO:0000256" key="12">
    <source>
        <dbReference type="ARBA" id="ARBA00023180"/>
    </source>
</evidence>
<evidence type="ECO:0000256" key="9">
    <source>
        <dbReference type="ARBA" id="ARBA00022989"/>
    </source>
</evidence>
<evidence type="ECO:0000256" key="6">
    <source>
        <dbReference type="ARBA" id="ARBA00022692"/>
    </source>
</evidence>
<comment type="caution">
    <text evidence="15">The sequence shown here is derived from an EMBL/GenBank/DDBJ whole genome shotgun (WGS) entry which is preliminary data.</text>
</comment>
<dbReference type="InterPro" id="IPR013210">
    <property type="entry name" value="LRR_N_plant-typ"/>
</dbReference>
<keyword evidence="9 13" id="KW-1133">Transmembrane helix</keyword>
<keyword evidence="7" id="KW-0732">Signal</keyword>
<dbReference type="PROSITE" id="PS51450">
    <property type="entry name" value="LRR"/>
    <property type="match status" value="1"/>
</dbReference>
<evidence type="ECO:0000256" key="11">
    <source>
        <dbReference type="ARBA" id="ARBA00023170"/>
    </source>
</evidence>
<evidence type="ECO:0000256" key="10">
    <source>
        <dbReference type="ARBA" id="ARBA00023136"/>
    </source>
</evidence>
<gene>
    <name evidence="15" type="ORF">HS088_TW17G00861</name>
</gene>